<evidence type="ECO:0000256" key="3">
    <source>
        <dbReference type="SAM" id="MobiDB-lite"/>
    </source>
</evidence>
<feature type="domain" description="VWFD" evidence="5">
    <location>
        <begin position="329"/>
        <end position="506"/>
    </location>
</feature>
<organism evidence="6 7">
    <name type="scientific">Xenotaenia resolanae</name>
    <dbReference type="NCBI Taxonomy" id="208358"/>
    <lineage>
        <taxon>Eukaryota</taxon>
        <taxon>Metazoa</taxon>
        <taxon>Chordata</taxon>
        <taxon>Craniata</taxon>
        <taxon>Vertebrata</taxon>
        <taxon>Euteleostomi</taxon>
        <taxon>Actinopterygii</taxon>
        <taxon>Neopterygii</taxon>
        <taxon>Teleostei</taxon>
        <taxon>Neoteleostei</taxon>
        <taxon>Acanthomorphata</taxon>
        <taxon>Ovalentaria</taxon>
        <taxon>Atherinomorphae</taxon>
        <taxon>Cyprinodontiformes</taxon>
        <taxon>Goodeidae</taxon>
        <taxon>Xenotaenia</taxon>
    </lineage>
</organism>
<name>A0ABV0WJG7_9TELE</name>
<dbReference type="InterPro" id="IPR025615">
    <property type="entry name" value="TILa_dom"/>
</dbReference>
<dbReference type="PROSITE" id="PS50060">
    <property type="entry name" value="MAM_2"/>
    <property type="match status" value="1"/>
</dbReference>
<reference evidence="6 7" key="1">
    <citation type="submission" date="2021-06" db="EMBL/GenBank/DDBJ databases">
        <authorList>
            <person name="Palmer J.M."/>
        </authorList>
    </citation>
    <scope>NUCLEOTIDE SEQUENCE [LARGE SCALE GENOMIC DNA]</scope>
    <source>
        <strain evidence="6 7">XR_2019</strain>
        <tissue evidence="6">Muscle</tissue>
    </source>
</reference>
<evidence type="ECO:0000259" key="5">
    <source>
        <dbReference type="PROSITE" id="PS51233"/>
    </source>
</evidence>
<dbReference type="SMART" id="SM00216">
    <property type="entry name" value="VWD"/>
    <property type="match status" value="2"/>
</dbReference>
<accession>A0ABV0WJG7</accession>
<dbReference type="SUPFAM" id="SSF49899">
    <property type="entry name" value="Concanavalin A-like lectins/glucanases"/>
    <property type="match status" value="1"/>
</dbReference>
<dbReference type="Gene3D" id="2.60.120.200">
    <property type="match status" value="1"/>
</dbReference>
<dbReference type="PANTHER" id="PTHR11339:SF374">
    <property type="entry name" value="ZONADHESIN"/>
    <property type="match status" value="1"/>
</dbReference>
<evidence type="ECO:0000259" key="4">
    <source>
        <dbReference type="PROSITE" id="PS50060"/>
    </source>
</evidence>
<evidence type="ECO:0000313" key="6">
    <source>
        <dbReference type="EMBL" id="MEQ2269655.1"/>
    </source>
</evidence>
<evidence type="ECO:0000313" key="7">
    <source>
        <dbReference type="Proteomes" id="UP001444071"/>
    </source>
</evidence>
<keyword evidence="1" id="KW-1015">Disulfide bond</keyword>
<protein>
    <recommendedName>
        <fullName evidence="8">VWFD domain-containing protein</fullName>
    </recommendedName>
</protein>
<keyword evidence="7" id="KW-1185">Reference proteome</keyword>
<dbReference type="PANTHER" id="PTHR11339">
    <property type="entry name" value="EXTRACELLULAR MATRIX GLYCOPROTEIN RELATED"/>
    <property type="match status" value="1"/>
</dbReference>
<comment type="caution">
    <text evidence="6">The sequence shown here is derived from an EMBL/GenBank/DDBJ whole genome shotgun (WGS) entry which is preliminary data.</text>
</comment>
<feature type="domain" description="VWFD" evidence="5">
    <location>
        <begin position="175"/>
        <end position="279"/>
    </location>
</feature>
<sequence length="539" mass="59327">MRSPVIPSSSRCLELSFHYYLYGTSTTMELSVHTITAGGSLGSALFTVKGNQGQHWLPADVRLQGTADTQNHVHLMQSIKTVVQLVSLHAWNLPPTALGLVSVVVSVNPALSSRDVIVFHWINVAPGEIVSQDGCSKLCRCLGNYTFECVDNSCDPTEECQEVNGVSSCYPKGTSTCVASGDPHYTTFDKHNYNFMGNCSYLMSAPCNDTIRSYFEVHTDNENRFNSPTISYVKAVHVYVYMMKISILKGGTVQVNGTNVNLPVNPDPDVSVFMSGKHYTPGEEFYVEDCKLKCRCDAPSVTCHPSECPPMHECKVQDGDLGCYPTGSQDCVVSGDPHYNTFDKKFYSFMGTCTYTLARTCKNNTGPWFSVEAKNENRGAPGLSYLRKLYITVNGITVTLMKSRRTLVNGVRVALPHSPSPLMSLSLAGQYVTFETPFGLRVRWDGNHYAQISVPSSYYDQMCGLCGDYDGNPDNDFTKPDGTLVGNVNDFGNSWETEEDEDDSCTPNTKPDPDCDPSLEAELEKPDKCGKIKDPTGPF</sequence>
<dbReference type="PROSITE" id="PS51233">
    <property type="entry name" value="VWFD"/>
    <property type="match status" value="2"/>
</dbReference>
<gene>
    <name evidence="6" type="ORF">XENORESO_007647</name>
</gene>
<evidence type="ECO:0008006" key="8">
    <source>
        <dbReference type="Google" id="ProtNLM"/>
    </source>
</evidence>
<dbReference type="Pfam" id="PF00629">
    <property type="entry name" value="MAM"/>
    <property type="match status" value="1"/>
</dbReference>
<dbReference type="Proteomes" id="UP001444071">
    <property type="component" value="Unassembled WGS sequence"/>
</dbReference>
<dbReference type="InterPro" id="IPR001846">
    <property type="entry name" value="VWF_type-D"/>
</dbReference>
<feature type="non-terminal residue" evidence="6">
    <location>
        <position position="539"/>
    </location>
</feature>
<feature type="region of interest" description="Disordered" evidence="3">
    <location>
        <begin position="488"/>
        <end position="539"/>
    </location>
</feature>
<feature type="domain" description="MAM" evidence="4">
    <location>
        <begin position="1"/>
        <end position="76"/>
    </location>
</feature>
<dbReference type="Pfam" id="PF12714">
    <property type="entry name" value="TILa"/>
    <property type="match status" value="1"/>
</dbReference>
<dbReference type="InterPro" id="IPR050780">
    <property type="entry name" value="Mucin_vWF_Thrombospondin_sf"/>
</dbReference>
<dbReference type="InterPro" id="IPR013320">
    <property type="entry name" value="ConA-like_dom_sf"/>
</dbReference>
<dbReference type="Pfam" id="PF00094">
    <property type="entry name" value="VWD"/>
    <property type="match status" value="2"/>
</dbReference>
<evidence type="ECO:0000256" key="2">
    <source>
        <dbReference type="ARBA" id="ARBA00023180"/>
    </source>
</evidence>
<evidence type="ECO:0000256" key="1">
    <source>
        <dbReference type="ARBA" id="ARBA00023157"/>
    </source>
</evidence>
<proteinExistence type="predicted"/>
<feature type="compositionally biased region" description="Basic and acidic residues" evidence="3">
    <location>
        <begin position="522"/>
        <end position="539"/>
    </location>
</feature>
<keyword evidence="2" id="KW-0325">Glycoprotein</keyword>
<dbReference type="InterPro" id="IPR000998">
    <property type="entry name" value="MAM_dom"/>
</dbReference>
<dbReference type="EMBL" id="JAHRIM010052522">
    <property type="protein sequence ID" value="MEQ2269655.1"/>
    <property type="molecule type" value="Genomic_DNA"/>
</dbReference>